<evidence type="ECO:0008006" key="5">
    <source>
        <dbReference type="Google" id="ProtNLM"/>
    </source>
</evidence>
<protein>
    <recommendedName>
        <fullName evidence="5">DUF2933 domain-containing protein</fullName>
    </recommendedName>
</protein>
<feature type="region of interest" description="Disordered" evidence="1">
    <location>
        <begin position="33"/>
        <end position="70"/>
    </location>
</feature>
<evidence type="ECO:0000256" key="1">
    <source>
        <dbReference type="SAM" id="MobiDB-lite"/>
    </source>
</evidence>
<gene>
    <name evidence="3" type="ORF">TPL01_25080</name>
</gene>
<comment type="caution">
    <text evidence="3">The sequence shown here is derived from an EMBL/GenBank/DDBJ whole genome shotgun (WGS) entry which is preliminary data.</text>
</comment>
<proteinExistence type="predicted"/>
<keyword evidence="4" id="KW-1185">Reference proteome</keyword>
<reference evidence="3 4" key="1">
    <citation type="submission" date="2019-07" db="EMBL/GenBank/DDBJ databases">
        <title>Whole genome shotgun sequence of Thiobacillus plumbophilus NBRC 107929.</title>
        <authorList>
            <person name="Hosoyama A."/>
            <person name="Uohara A."/>
            <person name="Ohji S."/>
            <person name="Ichikawa N."/>
        </authorList>
    </citation>
    <scope>NUCLEOTIDE SEQUENCE [LARGE SCALE GENOMIC DNA]</scope>
    <source>
        <strain evidence="3 4">NBRC 107929</strain>
    </source>
</reference>
<feature type="compositionally biased region" description="Basic and acidic residues" evidence="1">
    <location>
        <begin position="50"/>
        <end position="70"/>
    </location>
</feature>
<name>A0A512LA64_9PROT</name>
<keyword evidence="2" id="KW-0472">Membrane</keyword>
<dbReference type="EMBL" id="BKAD01000029">
    <property type="protein sequence ID" value="GEP31370.1"/>
    <property type="molecule type" value="Genomic_DNA"/>
</dbReference>
<evidence type="ECO:0000313" key="3">
    <source>
        <dbReference type="EMBL" id="GEP31370.1"/>
    </source>
</evidence>
<evidence type="ECO:0000313" key="4">
    <source>
        <dbReference type="Proteomes" id="UP000321337"/>
    </source>
</evidence>
<accession>A0A512LA64</accession>
<sequence>MSEEVDMDWLAQNWVWVVVFAVFIGMHLFGHGGHGGRGGHGGHGGCGGGDDQKPADGAEPGKDKPQGHQH</sequence>
<evidence type="ECO:0000256" key="2">
    <source>
        <dbReference type="SAM" id="Phobius"/>
    </source>
</evidence>
<keyword evidence="2" id="KW-1133">Transmembrane helix</keyword>
<keyword evidence="2" id="KW-0812">Transmembrane</keyword>
<feature type="transmembrane region" description="Helical" evidence="2">
    <location>
        <begin position="12"/>
        <end position="30"/>
    </location>
</feature>
<dbReference type="Proteomes" id="UP000321337">
    <property type="component" value="Unassembled WGS sequence"/>
</dbReference>
<feature type="compositionally biased region" description="Gly residues" evidence="1">
    <location>
        <begin position="33"/>
        <end position="49"/>
    </location>
</feature>
<dbReference type="AlphaFoldDB" id="A0A512LA64"/>
<organism evidence="3 4">
    <name type="scientific">Sulfuriferula plumbiphila</name>
    <dbReference type="NCBI Taxonomy" id="171865"/>
    <lineage>
        <taxon>Bacteria</taxon>
        <taxon>Pseudomonadati</taxon>
        <taxon>Pseudomonadota</taxon>
        <taxon>Betaproteobacteria</taxon>
        <taxon>Nitrosomonadales</taxon>
        <taxon>Sulfuricellaceae</taxon>
        <taxon>Sulfuriferula</taxon>
    </lineage>
</organism>